<accession>A0ABR2A1L5</accession>
<dbReference type="Proteomes" id="UP001396334">
    <property type="component" value="Unassembled WGS sequence"/>
</dbReference>
<evidence type="ECO:0000313" key="2">
    <source>
        <dbReference type="Proteomes" id="UP001396334"/>
    </source>
</evidence>
<proteinExistence type="predicted"/>
<evidence type="ECO:0000313" key="1">
    <source>
        <dbReference type="EMBL" id="KAK8486882.1"/>
    </source>
</evidence>
<sequence length="104" mass="11349">MVAKRNGGQMNSKEPIIFVDEEFVITEEDVIVDKNGVIPSIMFSDRVHDQVDRNMRNAIIRFGTGGDSNAQHPSILGNGRGSRFAVLENVESMGPSDNSEGAVE</sequence>
<organism evidence="1 2">
    <name type="scientific">Hibiscus sabdariffa</name>
    <name type="common">roselle</name>
    <dbReference type="NCBI Taxonomy" id="183260"/>
    <lineage>
        <taxon>Eukaryota</taxon>
        <taxon>Viridiplantae</taxon>
        <taxon>Streptophyta</taxon>
        <taxon>Embryophyta</taxon>
        <taxon>Tracheophyta</taxon>
        <taxon>Spermatophyta</taxon>
        <taxon>Magnoliopsida</taxon>
        <taxon>eudicotyledons</taxon>
        <taxon>Gunneridae</taxon>
        <taxon>Pentapetalae</taxon>
        <taxon>rosids</taxon>
        <taxon>malvids</taxon>
        <taxon>Malvales</taxon>
        <taxon>Malvaceae</taxon>
        <taxon>Malvoideae</taxon>
        <taxon>Hibiscus</taxon>
    </lineage>
</organism>
<comment type="caution">
    <text evidence="1">The sequence shown here is derived from an EMBL/GenBank/DDBJ whole genome shotgun (WGS) entry which is preliminary data.</text>
</comment>
<name>A0ABR2A1L5_9ROSI</name>
<dbReference type="EMBL" id="JBBPBN010000420">
    <property type="protein sequence ID" value="KAK8486882.1"/>
    <property type="molecule type" value="Genomic_DNA"/>
</dbReference>
<keyword evidence="2" id="KW-1185">Reference proteome</keyword>
<reference evidence="1 2" key="1">
    <citation type="journal article" date="2024" name="G3 (Bethesda)">
        <title>Genome assembly of Hibiscus sabdariffa L. provides insights into metabolisms of medicinal natural products.</title>
        <authorList>
            <person name="Kim T."/>
        </authorList>
    </citation>
    <scope>NUCLEOTIDE SEQUENCE [LARGE SCALE GENOMIC DNA]</scope>
    <source>
        <strain evidence="1">TK-2024</strain>
        <tissue evidence="1">Old leaves</tissue>
    </source>
</reference>
<gene>
    <name evidence="1" type="ORF">V6N11_058272</name>
</gene>
<protein>
    <submittedName>
        <fullName evidence="1">Uncharacterized protein</fullName>
    </submittedName>
</protein>